<keyword evidence="2" id="KW-1185">Reference proteome</keyword>
<protein>
    <submittedName>
        <fullName evidence="1">Uncharacterized protein</fullName>
    </submittedName>
</protein>
<dbReference type="AlphaFoldDB" id="A0A2G5C875"/>
<reference evidence="1 2" key="1">
    <citation type="submission" date="2017-09" db="EMBL/GenBank/DDBJ databases">
        <title>WGS assembly of Aquilegia coerulea Goldsmith.</title>
        <authorList>
            <person name="Hodges S."/>
            <person name="Kramer E."/>
            <person name="Nordborg M."/>
            <person name="Tomkins J."/>
            <person name="Borevitz J."/>
            <person name="Derieg N."/>
            <person name="Yan J."/>
            <person name="Mihaltcheva S."/>
            <person name="Hayes R.D."/>
            <person name="Rokhsar D."/>
        </authorList>
    </citation>
    <scope>NUCLEOTIDE SEQUENCE [LARGE SCALE GENOMIC DNA]</scope>
    <source>
        <strain evidence="2">cv. Goldsmith</strain>
    </source>
</reference>
<dbReference type="EMBL" id="KZ305094">
    <property type="protein sequence ID" value="PIA27492.1"/>
    <property type="molecule type" value="Genomic_DNA"/>
</dbReference>
<sequence>MMGVLGSHLHGSNSSMETMKNGLQRSVRLRLLLCSSRRLDNLPIEIKYSMTPSPDYPSKQFLNSERRI</sequence>
<proteinExistence type="predicted"/>
<dbReference type="Proteomes" id="UP000230069">
    <property type="component" value="Unassembled WGS sequence"/>
</dbReference>
<accession>A0A2G5C875</accession>
<organism evidence="1 2">
    <name type="scientific">Aquilegia coerulea</name>
    <name type="common">Rocky mountain columbine</name>
    <dbReference type="NCBI Taxonomy" id="218851"/>
    <lineage>
        <taxon>Eukaryota</taxon>
        <taxon>Viridiplantae</taxon>
        <taxon>Streptophyta</taxon>
        <taxon>Embryophyta</taxon>
        <taxon>Tracheophyta</taxon>
        <taxon>Spermatophyta</taxon>
        <taxon>Magnoliopsida</taxon>
        <taxon>Ranunculales</taxon>
        <taxon>Ranunculaceae</taxon>
        <taxon>Thalictroideae</taxon>
        <taxon>Aquilegia</taxon>
    </lineage>
</organism>
<name>A0A2G5C875_AQUCA</name>
<evidence type="ECO:0000313" key="2">
    <source>
        <dbReference type="Proteomes" id="UP000230069"/>
    </source>
</evidence>
<dbReference type="EMBL" id="KZ305094">
    <property type="protein sequence ID" value="PIA27493.1"/>
    <property type="molecule type" value="Genomic_DNA"/>
</dbReference>
<gene>
    <name evidence="1" type="ORF">AQUCO_07700044v1</name>
</gene>
<evidence type="ECO:0000313" key="1">
    <source>
        <dbReference type="EMBL" id="PIA27493.1"/>
    </source>
</evidence>